<dbReference type="Pfam" id="PF12146">
    <property type="entry name" value="Hydrolase_4"/>
    <property type="match status" value="1"/>
</dbReference>
<sequence>MQILEGAEPFHSPGSGQRADTAVLVMHGMTSSPQMVRPVADRIAEQGYAVSAPLLPGHGTTWQEMSRTRYADWLAAVVAALEELRASHRTVVAFGVSMGASLVTDVAARRPELIDGLVLVNPAFAADDWRLKVIPLVKHVVPAIQGIGDDIRREGPPREMAYALTPLKAFDSFVEQWPRLVRELPEIRQPVMLVRSRHDSVVPAVSCDVFLAEVGSDDVTVTWLEESAHVAPLDHDAEQLIEGTLEFVNRVSGHGT</sequence>
<dbReference type="GO" id="GO:0016787">
    <property type="term" value="F:hydrolase activity"/>
    <property type="evidence" value="ECO:0007669"/>
    <property type="project" value="UniProtKB-KW"/>
</dbReference>
<dbReference type="PANTHER" id="PTHR43798">
    <property type="entry name" value="MONOACYLGLYCEROL LIPASE"/>
    <property type="match status" value="1"/>
</dbReference>
<reference evidence="2" key="1">
    <citation type="submission" date="2022-06" db="EMBL/GenBank/DDBJ databases">
        <title>Ornithinimicrobium JY.X270.</title>
        <authorList>
            <person name="Huang Y."/>
        </authorList>
    </citation>
    <scope>NUCLEOTIDE SEQUENCE</scope>
    <source>
        <strain evidence="2">JY.X270</strain>
    </source>
</reference>
<proteinExistence type="predicted"/>
<evidence type="ECO:0000259" key="1">
    <source>
        <dbReference type="Pfam" id="PF12146"/>
    </source>
</evidence>
<dbReference type="InterPro" id="IPR012354">
    <property type="entry name" value="Esterase_lipase"/>
</dbReference>
<evidence type="ECO:0000313" key="2">
    <source>
        <dbReference type="EMBL" id="USQ77566.1"/>
    </source>
</evidence>
<dbReference type="PIRSF" id="PIRSF017388">
    <property type="entry name" value="Esterase_lipase"/>
    <property type="match status" value="1"/>
</dbReference>
<feature type="domain" description="Serine aminopeptidase S33" evidence="1">
    <location>
        <begin position="18"/>
        <end position="230"/>
    </location>
</feature>
<dbReference type="EMBL" id="CP099490">
    <property type="protein sequence ID" value="USQ77566.1"/>
    <property type="molecule type" value="Genomic_DNA"/>
</dbReference>
<dbReference type="InterPro" id="IPR029058">
    <property type="entry name" value="AB_hydrolase_fold"/>
</dbReference>
<dbReference type="PANTHER" id="PTHR43798:SF33">
    <property type="entry name" value="HYDROLASE, PUTATIVE (AFU_ORTHOLOGUE AFUA_2G14860)-RELATED"/>
    <property type="match status" value="1"/>
</dbReference>
<dbReference type="InterPro" id="IPR050266">
    <property type="entry name" value="AB_hydrolase_sf"/>
</dbReference>
<dbReference type="InterPro" id="IPR022742">
    <property type="entry name" value="Hydrolase_4"/>
</dbReference>
<dbReference type="Gene3D" id="3.40.50.1820">
    <property type="entry name" value="alpha/beta hydrolase"/>
    <property type="match status" value="1"/>
</dbReference>
<protein>
    <submittedName>
        <fullName evidence="2">Alpha/beta fold hydrolase</fullName>
    </submittedName>
</protein>
<keyword evidence="3" id="KW-1185">Reference proteome</keyword>
<gene>
    <name evidence="2" type="ORF">NF557_06575</name>
</gene>
<organism evidence="2 3">
    <name type="scientific">Ornithinimicrobium cryptoxanthini</name>
    <dbReference type="NCBI Taxonomy" id="2934161"/>
    <lineage>
        <taxon>Bacteria</taxon>
        <taxon>Bacillati</taxon>
        <taxon>Actinomycetota</taxon>
        <taxon>Actinomycetes</taxon>
        <taxon>Micrococcales</taxon>
        <taxon>Ornithinimicrobiaceae</taxon>
        <taxon>Ornithinimicrobium</taxon>
    </lineage>
</organism>
<evidence type="ECO:0000313" key="3">
    <source>
        <dbReference type="Proteomes" id="UP001056535"/>
    </source>
</evidence>
<dbReference type="RefSeq" id="WP_252622829.1">
    <property type="nucleotide sequence ID" value="NZ_CP099490.1"/>
</dbReference>
<accession>A0ABY4YLG8</accession>
<keyword evidence="2" id="KW-0378">Hydrolase</keyword>
<dbReference type="SUPFAM" id="SSF53474">
    <property type="entry name" value="alpha/beta-Hydrolases"/>
    <property type="match status" value="1"/>
</dbReference>
<name>A0ABY4YLG8_9MICO</name>
<dbReference type="Proteomes" id="UP001056535">
    <property type="component" value="Chromosome"/>
</dbReference>